<dbReference type="InterPro" id="IPR036641">
    <property type="entry name" value="HPT_dom_sf"/>
</dbReference>
<dbReference type="STRING" id="1526571.AT746_16020"/>
<keyword evidence="1" id="KW-0902">Two-component regulatory system</keyword>
<dbReference type="Pfam" id="PF01627">
    <property type="entry name" value="Hpt"/>
    <property type="match status" value="1"/>
</dbReference>
<gene>
    <name evidence="3" type="ORF">AT746_16020</name>
</gene>
<evidence type="ECO:0000313" key="3">
    <source>
        <dbReference type="EMBL" id="ALS99617.1"/>
    </source>
</evidence>
<dbReference type="KEGG" id="lal:AT746_16020"/>
<evidence type="ECO:0000256" key="1">
    <source>
        <dbReference type="ARBA" id="ARBA00023012"/>
    </source>
</evidence>
<dbReference type="AlphaFoldDB" id="A0A0U3ALF4"/>
<dbReference type="InterPro" id="IPR008207">
    <property type="entry name" value="Sig_transdc_His_kin_Hpt_dom"/>
</dbReference>
<accession>A0A0U3ALF4</accession>
<evidence type="ECO:0000313" key="4">
    <source>
        <dbReference type="Proteomes" id="UP000068447"/>
    </source>
</evidence>
<dbReference type="RefSeq" id="WP_062482308.1">
    <property type="nucleotide sequence ID" value="NZ_CP013650.1"/>
</dbReference>
<evidence type="ECO:0000259" key="2">
    <source>
        <dbReference type="SMART" id="SM00073"/>
    </source>
</evidence>
<dbReference type="CDD" id="cd00088">
    <property type="entry name" value="HPT"/>
    <property type="match status" value="1"/>
</dbReference>
<dbReference type="Proteomes" id="UP000068447">
    <property type="component" value="Chromosome"/>
</dbReference>
<feature type="domain" description="HPt" evidence="2">
    <location>
        <begin position="25"/>
        <end position="112"/>
    </location>
</feature>
<organism evidence="3 4">
    <name type="scientific">Lacimicrobium alkaliphilum</name>
    <dbReference type="NCBI Taxonomy" id="1526571"/>
    <lineage>
        <taxon>Bacteria</taxon>
        <taxon>Pseudomonadati</taxon>
        <taxon>Pseudomonadota</taxon>
        <taxon>Gammaproteobacteria</taxon>
        <taxon>Alteromonadales</taxon>
        <taxon>Alteromonadaceae</taxon>
        <taxon>Lacimicrobium</taxon>
    </lineage>
</organism>
<dbReference type="OrthoDB" id="5769102at2"/>
<dbReference type="Gene3D" id="1.20.120.160">
    <property type="entry name" value="HPT domain"/>
    <property type="match status" value="1"/>
</dbReference>
<name>A0A0U3ALF4_9ALTE</name>
<keyword evidence="4" id="KW-1185">Reference proteome</keyword>
<dbReference type="SMART" id="SM00073">
    <property type="entry name" value="HPT"/>
    <property type="match status" value="1"/>
</dbReference>
<sequence>MADQHEPVFNICILQSQYEGMSPGMQAKALQLFLTQGTQYCDGINDFASQPRDEVFRCYHSLKTMCAMVGAMELRQLCIRFENASEDAERRAICEQLQQSWLQTEQAIQQALKEFPDN</sequence>
<reference evidence="3 4" key="1">
    <citation type="submission" date="2015-12" db="EMBL/GenBank/DDBJ databases">
        <title>Complete genome of Lacimicrobium alkaliphilum KCTC 32984.</title>
        <authorList>
            <person name="Kim S.-G."/>
            <person name="Lee Y.-J."/>
        </authorList>
    </citation>
    <scope>NUCLEOTIDE SEQUENCE [LARGE SCALE GENOMIC DNA]</scope>
    <source>
        <strain evidence="3 4">YelD216</strain>
    </source>
</reference>
<proteinExistence type="predicted"/>
<protein>
    <recommendedName>
        <fullName evidence="2">HPt domain-containing protein</fullName>
    </recommendedName>
</protein>
<dbReference type="SUPFAM" id="SSF47226">
    <property type="entry name" value="Histidine-containing phosphotransfer domain, HPT domain"/>
    <property type="match status" value="1"/>
</dbReference>
<dbReference type="GO" id="GO:0004672">
    <property type="term" value="F:protein kinase activity"/>
    <property type="evidence" value="ECO:0007669"/>
    <property type="project" value="UniProtKB-ARBA"/>
</dbReference>
<dbReference type="EMBL" id="CP013650">
    <property type="protein sequence ID" value="ALS99617.1"/>
    <property type="molecule type" value="Genomic_DNA"/>
</dbReference>
<dbReference type="GO" id="GO:0000160">
    <property type="term" value="P:phosphorelay signal transduction system"/>
    <property type="evidence" value="ECO:0007669"/>
    <property type="project" value="UniProtKB-KW"/>
</dbReference>